<dbReference type="InterPro" id="IPR050678">
    <property type="entry name" value="DNA_Partitioning_ATPase"/>
</dbReference>
<dbReference type="PIRSF" id="PIRSF009320">
    <property type="entry name" value="Nuc_binding_HP_1000"/>
    <property type="match status" value="1"/>
</dbReference>
<proteinExistence type="predicted"/>
<evidence type="ECO:0000313" key="3">
    <source>
        <dbReference type="Proteomes" id="UP000198925"/>
    </source>
</evidence>
<dbReference type="SUPFAM" id="SSF52540">
    <property type="entry name" value="P-loop containing nucleoside triphosphate hydrolases"/>
    <property type="match status" value="1"/>
</dbReference>
<sequence>MGKILIAGGIKGGIGKSTLAANLAVLAARAGKDVLLVDADPQETTATWAAARSEQTGDLAPVTTVTIVGKQIRDELRRLADKYAVVVVDAGARDTSTQRAALSVANLVLLPFPPRGPDLWTLDAVAQTISDIRTINEGLRAAAFVNRADPIGSDNAEAEAAFAEHAEVIEAAPVRIGNRKGIAVAHLMGLAACEAQRPDTKAVSELDALYRYALDTADAP</sequence>
<keyword evidence="3" id="KW-1185">Reference proteome</keyword>
<dbReference type="Pfam" id="PF01656">
    <property type="entry name" value="CbiA"/>
    <property type="match status" value="1"/>
</dbReference>
<protein>
    <submittedName>
        <fullName evidence="2">Plasmid segregation oscillating ATPase ParF</fullName>
    </submittedName>
</protein>
<reference evidence="2 3" key="1">
    <citation type="submission" date="2016-10" db="EMBL/GenBank/DDBJ databases">
        <authorList>
            <person name="de Groot N.N."/>
        </authorList>
    </citation>
    <scope>NUCLEOTIDE SEQUENCE [LARGE SCALE GENOMIC DNA]</scope>
    <source>
        <strain evidence="2 3">CPCC 100156</strain>
    </source>
</reference>
<accession>A0A1G7D7W7</accession>
<dbReference type="CDD" id="cd02042">
    <property type="entry name" value="ParAB_family"/>
    <property type="match status" value="1"/>
</dbReference>
<dbReference type="InterPro" id="IPR002586">
    <property type="entry name" value="CobQ/CobB/MinD/ParA_Nub-bd_dom"/>
</dbReference>
<dbReference type="EMBL" id="FMZX01000041">
    <property type="protein sequence ID" value="SDE47734.1"/>
    <property type="molecule type" value="Genomic_DNA"/>
</dbReference>
<dbReference type="PANTHER" id="PTHR13696">
    <property type="entry name" value="P-LOOP CONTAINING NUCLEOSIDE TRIPHOSPHATE HYDROLASE"/>
    <property type="match status" value="1"/>
</dbReference>
<dbReference type="RefSeq" id="WP_090665245.1">
    <property type="nucleotide sequence ID" value="NZ_FMZX01000041.1"/>
</dbReference>
<dbReference type="AlphaFoldDB" id="A0A1G7D7W7"/>
<evidence type="ECO:0000313" key="2">
    <source>
        <dbReference type="EMBL" id="SDE47734.1"/>
    </source>
</evidence>
<evidence type="ECO:0000259" key="1">
    <source>
        <dbReference type="Pfam" id="PF01656"/>
    </source>
</evidence>
<dbReference type="PANTHER" id="PTHR13696:SF96">
    <property type="entry name" value="COBQ_COBB_MIND_PARA NUCLEOTIDE BINDING DOMAIN-CONTAINING PROTEIN"/>
    <property type="match status" value="1"/>
</dbReference>
<dbReference type="Gene3D" id="3.40.50.300">
    <property type="entry name" value="P-loop containing nucleotide triphosphate hydrolases"/>
    <property type="match status" value="1"/>
</dbReference>
<dbReference type="InterPro" id="IPR027417">
    <property type="entry name" value="P-loop_NTPase"/>
</dbReference>
<feature type="domain" description="CobQ/CobB/MinD/ParA nucleotide binding" evidence="1">
    <location>
        <begin position="8"/>
        <end position="134"/>
    </location>
</feature>
<name>A0A1G7D7W7_9PROT</name>
<dbReference type="Proteomes" id="UP000198925">
    <property type="component" value="Unassembled WGS sequence"/>
</dbReference>
<organism evidence="2 3">
    <name type="scientific">Belnapia rosea</name>
    <dbReference type="NCBI Taxonomy" id="938405"/>
    <lineage>
        <taxon>Bacteria</taxon>
        <taxon>Pseudomonadati</taxon>
        <taxon>Pseudomonadota</taxon>
        <taxon>Alphaproteobacteria</taxon>
        <taxon>Acetobacterales</taxon>
        <taxon>Roseomonadaceae</taxon>
        <taxon>Belnapia</taxon>
    </lineage>
</organism>
<gene>
    <name evidence="2" type="ORF">SAMN04487779_104111</name>
</gene>